<reference evidence="3" key="1">
    <citation type="submission" date="2022-11" db="UniProtKB">
        <authorList>
            <consortium name="WormBaseParasite"/>
        </authorList>
    </citation>
    <scope>IDENTIFICATION</scope>
</reference>
<evidence type="ECO:0000256" key="1">
    <source>
        <dbReference type="SAM" id="SignalP"/>
    </source>
</evidence>
<evidence type="ECO:0000313" key="2">
    <source>
        <dbReference type="Proteomes" id="UP000887565"/>
    </source>
</evidence>
<feature type="signal peptide" evidence="1">
    <location>
        <begin position="1"/>
        <end position="35"/>
    </location>
</feature>
<proteinExistence type="predicted"/>
<organism evidence="2 3">
    <name type="scientific">Romanomermis culicivorax</name>
    <name type="common">Nematode worm</name>
    <dbReference type="NCBI Taxonomy" id="13658"/>
    <lineage>
        <taxon>Eukaryota</taxon>
        <taxon>Metazoa</taxon>
        <taxon>Ecdysozoa</taxon>
        <taxon>Nematoda</taxon>
        <taxon>Enoplea</taxon>
        <taxon>Dorylaimia</taxon>
        <taxon>Mermithida</taxon>
        <taxon>Mermithoidea</taxon>
        <taxon>Mermithidae</taxon>
        <taxon>Romanomermis</taxon>
    </lineage>
</organism>
<name>A0A915KDE6_ROMCU</name>
<dbReference type="Gene3D" id="2.20.100.10">
    <property type="entry name" value="Thrombospondin type-1 (TSP1) repeat"/>
    <property type="match status" value="1"/>
</dbReference>
<dbReference type="InterPro" id="IPR000884">
    <property type="entry name" value="TSP1_rpt"/>
</dbReference>
<keyword evidence="1" id="KW-0732">Signal</keyword>
<keyword evidence="2" id="KW-1185">Reference proteome</keyword>
<protein>
    <submittedName>
        <fullName evidence="3">BPTI/Kunitz inhibitor domain-containing protein</fullName>
    </submittedName>
</protein>
<dbReference type="OMA" id="ECELSEW"/>
<accession>A0A915KDE6</accession>
<sequence length="432" mass="48819">MKFFVSKNAKPLLKISEMHMFVWNFLLLCQLMCEGCVVTDWAEWGNCVGTCILSLRLRNRDVQRPTVQIKDGRMVTLCQPLYQIQQCSLPDCPPPSAEAKPQQQQNVTAGVEKSDEAIPLISSQLNADSPPREGFFDPSEALLRIDEQFGQEADRDAGHVTMTTTQGYEELRDLLPSDPGGLAKINSLRSLQNDDKIAMKVNVPNEKSRKTSGTTNSFDDQSIFSPNDFVLPEPGNFYVFAGIREPRKPRLVIADQGRQGGHRKSINVSLLPPIRHDQILRDDQKVDFFDVKKINETVDSGSDPQNNTADRISDRLHVLNLLPPVDIESRNGSVLVNNSSSKSQDGKASCCRLEPKRCSNGRKPQIVTRWFREPSKNLCSSYVYNYCGLDAELQDQPMKFEQDCYDSCFTEDEKQTLPLFKDMKFENGFRVL</sequence>
<dbReference type="PROSITE" id="PS50092">
    <property type="entry name" value="TSP1"/>
    <property type="match status" value="1"/>
</dbReference>
<dbReference type="AlphaFoldDB" id="A0A915KDE6"/>
<evidence type="ECO:0000313" key="3">
    <source>
        <dbReference type="WBParaSite" id="nRc.2.0.1.t35944-RA"/>
    </source>
</evidence>
<dbReference type="Proteomes" id="UP000887565">
    <property type="component" value="Unplaced"/>
</dbReference>
<feature type="chain" id="PRO_5037862496" evidence="1">
    <location>
        <begin position="36"/>
        <end position="432"/>
    </location>
</feature>
<dbReference type="InterPro" id="IPR036383">
    <property type="entry name" value="TSP1_rpt_sf"/>
</dbReference>
<dbReference type="WBParaSite" id="nRc.2.0.1.t35944-RA">
    <property type="protein sequence ID" value="nRc.2.0.1.t35944-RA"/>
    <property type="gene ID" value="nRc.2.0.1.g35944"/>
</dbReference>